<keyword evidence="6" id="KW-0645">Protease</keyword>
<evidence type="ECO:0000256" key="14">
    <source>
        <dbReference type="ARBA" id="ARBA00023288"/>
    </source>
</evidence>
<keyword evidence="11" id="KW-0482">Metalloprotease</keyword>
<evidence type="ECO:0000313" key="17">
    <source>
        <dbReference type="EMBL" id="EZA48127.1"/>
    </source>
</evidence>
<dbReference type="Gene3D" id="1.10.390.10">
    <property type="entry name" value="Neutral Protease Domain 2"/>
    <property type="match status" value="1"/>
</dbReference>
<proteinExistence type="inferred from homology"/>
<keyword evidence="10" id="KW-0862">Zinc</keyword>
<evidence type="ECO:0000256" key="7">
    <source>
        <dbReference type="ARBA" id="ARBA00022723"/>
    </source>
</evidence>
<evidence type="ECO:0000256" key="11">
    <source>
        <dbReference type="ARBA" id="ARBA00023049"/>
    </source>
</evidence>
<keyword evidence="14" id="KW-0449">Lipoprotein</keyword>
<dbReference type="GO" id="GO:0005886">
    <property type="term" value="C:plasma membrane"/>
    <property type="evidence" value="ECO:0007669"/>
    <property type="project" value="UniProtKB-SubCell"/>
</dbReference>
<dbReference type="InterPro" id="IPR050344">
    <property type="entry name" value="Peptidase_M1_aminopeptidases"/>
</dbReference>
<dbReference type="SUPFAM" id="SSF63737">
    <property type="entry name" value="Leukotriene A4 hydrolase N-terminal domain"/>
    <property type="match status" value="1"/>
</dbReference>
<dbReference type="Gene3D" id="1.25.50.20">
    <property type="match status" value="1"/>
</dbReference>
<evidence type="ECO:0000256" key="10">
    <source>
        <dbReference type="ARBA" id="ARBA00022833"/>
    </source>
</evidence>
<dbReference type="FunFam" id="2.60.40.1910:FF:000008">
    <property type="entry name" value="Aminopeptidase"/>
    <property type="match status" value="1"/>
</dbReference>
<dbReference type="GO" id="GO:0005737">
    <property type="term" value="C:cytoplasm"/>
    <property type="evidence" value="ECO:0007669"/>
    <property type="project" value="TreeGrafter"/>
</dbReference>
<reference evidence="17 18" key="1">
    <citation type="journal article" date="2014" name="Curr. Biol.">
        <title>The genome of the clonal raider ant Cerapachys biroi.</title>
        <authorList>
            <person name="Oxley P.R."/>
            <person name="Ji L."/>
            <person name="Fetter-Pruneda I."/>
            <person name="McKenzie S.K."/>
            <person name="Li C."/>
            <person name="Hu H."/>
            <person name="Zhang G."/>
            <person name="Kronauer D.J."/>
        </authorList>
    </citation>
    <scope>NUCLEOTIDE SEQUENCE [LARGE SCALE GENOMIC DNA]</scope>
</reference>
<keyword evidence="7" id="KW-0479">Metal-binding</keyword>
<evidence type="ECO:0000256" key="9">
    <source>
        <dbReference type="ARBA" id="ARBA00022801"/>
    </source>
</evidence>
<keyword evidence="18" id="KW-1185">Reference proteome</keyword>
<dbReference type="Pfam" id="PF11838">
    <property type="entry name" value="ERAP1_C"/>
    <property type="match status" value="1"/>
</dbReference>
<dbReference type="InterPro" id="IPR027268">
    <property type="entry name" value="Peptidase_M4/M1_CTD_sf"/>
</dbReference>
<keyword evidence="8" id="KW-0732">Signal</keyword>
<evidence type="ECO:0000256" key="2">
    <source>
        <dbReference type="ARBA" id="ARBA00004609"/>
    </source>
</evidence>
<dbReference type="GO" id="GO:0008270">
    <property type="term" value="F:zinc ion binding"/>
    <property type="evidence" value="ECO:0007669"/>
    <property type="project" value="TreeGrafter"/>
</dbReference>
<evidence type="ECO:0000256" key="6">
    <source>
        <dbReference type="ARBA" id="ARBA00022670"/>
    </source>
</evidence>
<sequence length="498" mass="59450">MVYEPINKTHSKEENVLDLYFKDRLSPGNYNLSIPYDKIISPYNTEEEGYLKILFESNHHHRTQAHKDRLLATNIQSIEARQWFPCWDEPEFKTTFHFRFNHYKKYKIWPILPDVHQKQWKDRFKQDWFWTCFNISTPISAYQVMFILTDLFLITDYISRPTSNRTDKAHRTIGSRPIMENFMNFSDVVIDKISESQWYRTIPVNVLNINYLAIPAMKEDVIGTWRLLLYKVSLVTCNEERDSSAHKREVARTIVRGTVNLLDNAITPSWWSHLWFSKGLAALLHVEILNENASFIYMWCGLTDVIKNPDVSHCTVMDIIGTWLTRNNYPIVHIRRETFIGMLTISQSQDEYYIDDEGAKQVSRHWLPITFTTWEQLDFNNTTPYHWITPKRTEIPVPTPHDGWIIVNLQQAGYYRVRYDYDSLHLIAKYLKSKDYNKIHVLNRAQLVDDTYYFSTFINLIYYLRRERDYVAWYPMFQIFRDVSNFILIAGSSYVQVR</sequence>
<accession>A0A026VWM0</accession>
<evidence type="ECO:0000259" key="16">
    <source>
        <dbReference type="Pfam" id="PF17900"/>
    </source>
</evidence>
<dbReference type="PRINTS" id="PR00756">
    <property type="entry name" value="ALADIPTASE"/>
</dbReference>
<keyword evidence="17" id="KW-0031">Aminopeptidase</keyword>
<dbReference type="PANTHER" id="PTHR11533">
    <property type="entry name" value="PROTEASE M1 ZINC METALLOPROTEASE"/>
    <property type="match status" value="1"/>
</dbReference>
<dbReference type="Gene3D" id="2.60.40.1910">
    <property type="match status" value="1"/>
</dbReference>
<comment type="similarity">
    <text evidence="3">Belongs to the peptidase M1 family.</text>
</comment>
<dbReference type="Gene3D" id="2.60.40.1730">
    <property type="entry name" value="tricorn interacting facor f3 domain"/>
    <property type="match status" value="1"/>
</dbReference>
<dbReference type="GO" id="GO:0098552">
    <property type="term" value="C:side of membrane"/>
    <property type="evidence" value="ECO:0007669"/>
    <property type="project" value="UniProtKB-KW"/>
</dbReference>
<dbReference type="InterPro" id="IPR001930">
    <property type="entry name" value="Peptidase_M1"/>
</dbReference>
<dbReference type="GO" id="GO:0005615">
    <property type="term" value="C:extracellular space"/>
    <property type="evidence" value="ECO:0007669"/>
    <property type="project" value="TreeGrafter"/>
</dbReference>
<evidence type="ECO:0000256" key="1">
    <source>
        <dbReference type="ARBA" id="ARBA00001947"/>
    </source>
</evidence>
<dbReference type="OrthoDB" id="7535542at2759"/>
<evidence type="ECO:0000259" key="15">
    <source>
        <dbReference type="Pfam" id="PF11838"/>
    </source>
</evidence>
<dbReference type="EMBL" id="KK107678">
    <property type="protein sequence ID" value="EZA48127.1"/>
    <property type="molecule type" value="Genomic_DNA"/>
</dbReference>
<dbReference type="GO" id="GO:0070006">
    <property type="term" value="F:metalloaminopeptidase activity"/>
    <property type="evidence" value="ECO:0007669"/>
    <property type="project" value="TreeGrafter"/>
</dbReference>
<dbReference type="GO" id="GO:0042277">
    <property type="term" value="F:peptide binding"/>
    <property type="evidence" value="ECO:0007669"/>
    <property type="project" value="TreeGrafter"/>
</dbReference>
<dbReference type="Proteomes" id="UP000053097">
    <property type="component" value="Unassembled WGS sequence"/>
</dbReference>
<dbReference type="InterPro" id="IPR024571">
    <property type="entry name" value="ERAP1-like_C_dom"/>
</dbReference>
<evidence type="ECO:0000256" key="12">
    <source>
        <dbReference type="ARBA" id="ARBA00023136"/>
    </source>
</evidence>
<evidence type="ECO:0000256" key="3">
    <source>
        <dbReference type="ARBA" id="ARBA00010136"/>
    </source>
</evidence>
<evidence type="ECO:0000313" key="18">
    <source>
        <dbReference type="Proteomes" id="UP000053097"/>
    </source>
</evidence>
<dbReference type="AlphaFoldDB" id="A0A026VWM0"/>
<keyword evidence="5" id="KW-0336">GPI-anchor</keyword>
<comment type="cofactor">
    <cofactor evidence="1">
        <name>Zn(2+)</name>
        <dbReference type="ChEBI" id="CHEBI:29105"/>
    </cofactor>
</comment>
<organism evidence="17 18">
    <name type="scientific">Ooceraea biroi</name>
    <name type="common">Clonal raider ant</name>
    <name type="synonym">Cerapachys biroi</name>
    <dbReference type="NCBI Taxonomy" id="2015173"/>
    <lineage>
        <taxon>Eukaryota</taxon>
        <taxon>Metazoa</taxon>
        <taxon>Ecdysozoa</taxon>
        <taxon>Arthropoda</taxon>
        <taxon>Hexapoda</taxon>
        <taxon>Insecta</taxon>
        <taxon>Pterygota</taxon>
        <taxon>Neoptera</taxon>
        <taxon>Endopterygota</taxon>
        <taxon>Hymenoptera</taxon>
        <taxon>Apocrita</taxon>
        <taxon>Aculeata</taxon>
        <taxon>Formicoidea</taxon>
        <taxon>Formicidae</taxon>
        <taxon>Dorylinae</taxon>
        <taxon>Ooceraea</taxon>
    </lineage>
</organism>
<dbReference type="InterPro" id="IPR045357">
    <property type="entry name" value="Aminopeptidase_N-like_N"/>
</dbReference>
<dbReference type="GO" id="GO:0043171">
    <property type="term" value="P:peptide catabolic process"/>
    <property type="evidence" value="ECO:0007669"/>
    <property type="project" value="TreeGrafter"/>
</dbReference>
<comment type="subcellular location">
    <subcellularLocation>
        <location evidence="2">Cell membrane</location>
        <topology evidence="2">Lipid-anchor</topology>
        <topology evidence="2">GPI-anchor</topology>
    </subcellularLocation>
</comment>
<dbReference type="PANTHER" id="PTHR11533:SF294">
    <property type="entry name" value="THYROTROPIN-RELEASING HORMONE-DEGRADING ECTOENZYME"/>
    <property type="match status" value="1"/>
</dbReference>
<keyword evidence="9" id="KW-0378">Hydrolase</keyword>
<evidence type="ECO:0000256" key="4">
    <source>
        <dbReference type="ARBA" id="ARBA00022475"/>
    </source>
</evidence>
<feature type="domain" description="Aminopeptidase N-like N-terminal" evidence="16">
    <location>
        <begin position="9"/>
        <end position="142"/>
    </location>
</feature>
<evidence type="ECO:0000256" key="8">
    <source>
        <dbReference type="ARBA" id="ARBA00022729"/>
    </source>
</evidence>
<keyword evidence="4" id="KW-1003">Cell membrane</keyword>
<dbReference type="InterPro" id="IPR042097">
    <property type="entry name" value="Aminopeptidase_N-like_N_sf"/>
</dbReference>
<dbReference type="Pfam" id="PF17900">
    <property type="entry name" value="Peptidase_M1_N"/>
    <property type="match status" value="1"/>
</dbReference>
<evidence type="ECO:0000256" key="5">
    <source>
        <dbReference type="ARBA" id="ARBA00022622"/>
    </source>
</evidence>
<evidence type="ECO:0000256" key="13">
    <source>
        <dbReference type="ARBA" id="ARBA00023180"/>
    </source>
</evidence>
<keyword evidence="13" id="KW-0325">Glycoprotein</keyword>
<dbReference type="GO" id="GO:0006508">
    <property type="term" value="P:proteolysis"/>
    <property type="evidence" value="ECO:0007669"/>
    <property type="project" value="UniProtKB-KW"/>
</dbReference>
<name>A0A026VWM0_OOCBI</name>
<protein>
    <submittedName>
        <fullName evidence="17">Membrane alanyl aminopeptidase</fullName>
    </submittedName>
</protein>
<feature type="domain" description="ERAP1-like C-terminal" evidence="15">
    <location>
        <begin position="404"/>
        <end position="487"/>
    </location>
</feature>
<keyword evidence="12" id="KW-0472">Membrane</keyword>
<gene>
    <name evidence="17" type="ORF">X777_14309</name>
</gene>